<evidence type="ECO:0000313" key="2">
    <source>
        <dbReference type="EMBL" id="KAI5334269.1"/>
    </source>
</evidence>
<comment type="caution">
    <text evidence="2">The sequence shown here is derived from an EMBL/GenBank/DDBJ whole genome shotgun (WGS) entry which is preliminary data.</text>
</comment>
<evidence type="ECO:0000313" key="3">
    <source>
        <dbReference type="Proteomes" id="UP001054821"/>
    </source>
</evidence>
<organism evidence="2 3">
    <name type="scientific">Prunus dulcis</name>
    <name type="common">Almond</name>
    <name type="synonym">Amygdalus dulcis</name>
    <dbReference type="NCBI Taxonomy" id="3755"/>
    <lineage>
        <taxon>Eukaryota</taxon>
        <taxon>Viridiplantae</taxon>
        <taxon>Streptophyta</taxon>
        <taxon>Embryophyta</taxon>
        <taxon>Tracheophyta</taxon>
        <taxon>Spermatophyta</taxon>
        <taxon>Magnoliopsida</taxon>
        <taxon>eudicotyledons</taxon>
        <taxon>Gunneridae</taxon>
        <taxon>Pentapetalae</taxon>
        <taxon>rosids</taxon>
        <taxon>fabids</taxon>
        <taxon>Rosales</taxon>
        <taxon>Rosaceae</taxon>
        <taxon>Amygdaloideae</taxon>
        <taxon>Amygdaleae</taxon>
        <taxon>Prunus</taxon>
    </lineage>
</organism>
<feature type="region of interest" description="Disordered" evidence="1">
    <location>
        <begin position="1"/>
        <end position="28"/>
    </location>
</feature>
<accession>A0AAD4Z6G6</accession>
<evidence type="ECO:0000256" key="1">
    <source>
        <dbReference type="SAM" id="MobiDB-lite"/>
    </source>
</evidence>
<proteinExistence type="predicted"/>
<dbReference type="AlphaFoldDB" id="A0AAD4Z6G6"/>
<name>A0AAD4Z6G6_PRUDU</name>
<dbReference type="Proteomes" id="UP001054821">
    <property type="component" value="Chromosome 4"/>
</dbReference>
<sequence length="106" mass="11891">MIKLNEKDRAMLEGSMKGGRRRKTPSPSCRWQIFSKASSFDPRAHGPMEARPALPVMGFEMARPVLGRARLGLGYLKPCPIKPKKARPGPPTKARPVRPAYIYNYV</sequence>
<gene>
    <name evidence="2" type="ORF">L3X38_024402</name>
</gene>
<keyword evidence="3" id="KW-1185">Reference proteome</keyword>
<protein>
    <submittedName>
        <fullName evidence="2">Uncharacterized protein</fullName>
    </submittedName>
</protein>
<feature type="compositionally biased region" description="Basic and acidic residues" evidence="1">
    <location>
        <begin position="1"/>
        <end position="11"/>
    </location>
</feature>
<dbReference type="EMBL" id="JAJFAZ020000004">
    <property type="protein sequence ID" value="KAI5334269.1"/>
    <property type="molecule type" value="Genomic_DNA"/>
</dbReference>
<reference evidence="2 3" key="1">
    <citation type="journal article" date="2022" name="G3 (Bethesda)">
        <title>Whole-genome sequence and methylome profiling of the almond [Prunus dulcis (Mill.) D.A. Webb] cultivar 'Nonpareil'.</title>
        <authorList>
            <person name="D'Amico-Willman K.M."/>
            <person name="Ouma W.Z."/>
            <person name="Meulia T."/>
            <person name="Sideli G.M."/>
            <person name="Gradziel T.M."/>
            <person name="Fresnedo-Ramirez J."/>
        </authorList>
    </citation>
    <scope>NUCLEOTIDE SEQUENCE [LARGE SCALE GENOMIC DNA]</scope>
    <source>
        <strain evidence="2">Clone GOH B32 T37-40</strain>
    </source>
</reference>